<feature type="domain" description="Streptomycin biosynthesis protein StrF" evidence="2">
    <location>
        <begin position="12"/>
        <end position="216"/>
    </location>
</feature>
<dbReference type="InterPro" id="IPR001173">
    <property type="entry name" value="Glyco_trans_2-like"/>
</dbReference>
<dbReference type="GO" id="GO:0016758">
    <property type="term" value="F:hexosyltransferase activity"/>
    <property type="evidence" value="ECO:0007669"/>
    <property type="project" value="UniProtKB-ARBA"/>
</dbReference>
<dbReference type="Gene3D" id="3.90.550.10">
    <property type="entry name" value="Spore Coat Polysaccharide Biosynthesis Protein SpsA, Chain A"/>
    <property type="match status" value="2"/>
</dbReference>
<name>A0A840UTU7_9FIRM</name>
<evidence type="ECO:0000313" key="4">
    <source>
        <dbReference type="Proteomes" id="UP000559117"/>
    </source>
</evidence>
<evidence type="ECO:0000259" key="1">
    <source>
        <dbReference type="Pfam" id="PF00535"/>
    </source>
</evidence>
<dbReference type="Pfam" id="PF00535">
    <property type="entry name" value="Glycos_transf_2"/>
    <property type="match status" value="1"/>
</dbReference>
<proteinExistence type="predicted"/>
<feature type="domain" description="Glycosyltransferase 2-like" evidence="1">
    <location>
        <begin position="225"/>
        <end position="351"/>
    </location>
</feature>
<dbReference type="InterPro" id="IPR029044">
    <property type="entry name" value="Nucleotide-diphossugar_trans"/>
</dbReference>
<dbReference type="EMBL" id="JACHFH010000058">
    <property type="protein sequence ID" value="MBB5337552.1"/>
    <property type="molecule type" value="Genomic_DNA"/>
</dbReference>
<protein>
    <submittedName>
        <fullName evidence="3">Glycosyltransferase involved in cell wall biosynthesis</fullName>
    </submittedName>
</protein>
<dbReference type="SUPFAM" id="SSF53448">
    <property type="entry name" value="Nucleotide-diphospho-sugar transferases"/>
    <property type="match status" value="1"/>
</dbReference>
<sequence length="534" mass="62721">MINMDLDRYKIAIIINVTDEASYKLTIKSLTKLIVPAKYKVEIITTQKEINIATAYNRVMKSSSAKYKIYLRAGIEIINKNFFGDIINIFKTNWNIGIIGMSGVKIIPTDANIFVSSTRIGKIRSINNKNIVFSDCNDSYEFAAAIDDYLMVTQYDINWRNDLFSSEGLYNIAQCIEFKRNYYSTAVAGQKEPWILYREKNIIMTQDERERFFDEYSRDIYPLVSILIPTYNRSEYFEIALKSALMQTYRNIEIIVGDDSTDDRTEKIVRRYQSEYKNIVYIKNTDVYSNAAERAYANYRGILHKCHGKYVNYLNDDDVFAPKKIEKMMNYYLQYPNISLVTSYRRLIDELGNEVNAEGYPRWIVEKDCLVKAEKAVKSLIMNFNFIGEPTTALIKRCDIEENLGMFAGKSFNCINDMPQWIASLQKGDLIYIKEPLSSMRIHSKQRSKDLFTQVVFKVELMHMYLLTYQKKIINRNDLVNLLLEWLQQLGKNIRIFKLLKQQKKMFFYDEDIIEEFIFLKKQAEKIVNNNEES</sequence>
<dbReference type="Proteomes" id="UP000559117">
    <property type="component" value="Unassembled WGS sequence"/>
</dbReference>
<evidence type="ECO:0000259" key="2">
    <source>
        <dbReference type="Pfam" id="PF13712"/>
    </source>
</evidence>
<reference evidence="3 4" key="1">
    <citation type="submission" date="2020-08" db="EMBL/GenBank/DDBJ databases">
        <title>Genomic Encyclopedia of Type Strains, Phase IV (KMG-IV): sequencing the most valuable type-strain genomes for metagenomic binning, comparative biology and taxonomic classification.</title>
        <authorList>
            <person name="Goeker M."/>
        </authorList>
    </citation>
    <scope>NUCLEOTIDE SEQUENCE [LARGE SCALE GENOMIC DNA]</scope>
    <source>
        <strain evidence="3 4">DSM 24661</strain>
    </source>
</reference>
<accession>A0A840UTU7</accession>
<dbReference type="PANTHER" id="PTHR22916:SF3">
    <property type="entry name" value="UDP-GLCNAC:BETAGAL BETA-1,3-N-ACETYLGLUCOSAMINYLTRANSFERASE-LIKE PROTEIN 1"/>
    <property type="match status" value="1"/>
</dbReference>
<keyword evidence="3" id="KW-0808">Transferase</keyword>
<dbReference type="Pfam" id="PF13712">
    <property type="entry name" value="Glyco_tranf_2_5"/>
    <property type="match status" value="1"/>
</dbReference>
<dbReference type="RefSeq" id="WP_183863449.1">
    <property type="nucleotide sequence ID" value="NZ_JACHFH010000058.1"/>
</dbReference>
<dbReference type="PANTHER" id="PTHR22916">
    <property type="entry name" value="GLYCOSYLTRANSFERASE"/>
    <property type="match status" value="1"/>
</dbReference>
<evidence type="ECO:0000313" key="3">
    <source>
        <dbReference type="EMBL" id="MBB5337552.1"/>
    </source>
</evidence>
<dbReference type="AlphaFoldDB" id="A0A840UTU7"/>
<gene>
    <name evidence="3" type="ORF">HNR32_002714</name>
</gene>
<comment type="caution">
    <text evidence="3">The sequence shown here is derived from an EMBL/GenBank/DDBJ whole genome shotgun (WGS) entry which is preliminary data.</text>
</comment>
<organism evidence="3 4">
    <name type="scientific">Pectinatus brassicae</name>
    <dbReference type="NCBI Taxonomy" id="862415"/>
    <lineage>
        <taxon>Bacteria</taxon>
        <taxon>Bacillati</taxon>
        <taxon>Bacillota</taxon>
        <taxon>Negativicutes</taxon>
        <taxon>Selenomonadales</taxon>
        <taxon>Selenomonadaceae</taxon>
        <taxon>Pectinatus</taxon>
    </lineage>
</organism>
<keyword evidence="4" id="KW-1185">Reference proteome</keyword>
<dbReference type="InterPro" id="IPR059123">
    <property type="entry name" value="StrF_dom"/>
</dbReference>